<keyword evidence="2" id="KW-0812">Transmembrane</keyword>
<dbReference type="Pfam" id="PF01389">
    <property type="entry name" value="OmpA_membrane"/>
    <property type="match status" value="1"/>
</dbReference>
<keyword evidence="2" id="KW-0813">Transport</keyword>
<feature type="domain" description="Outer membrane protein OmpA-like transmembrane" evidence="4">
    <location>
        <begin position="57"/>
        <end position="249"/>
    </location>
</feature>
<keyword evidence="2" id="KW-0406">Ion transport</keyword>
<dbReference type="RefSeq" id="WP_249247203.1">
    <property type="nucleotide sequence ID" value="NZ_JAKIKT010000001.1"/>
</dbReference>
<dbReference type="EMBL" id="JAKIKT010000001">
    <property type="protein sequence ID" value="MCL2912374.1"/>
    <property type="molecule type" value="Genomic_DNA"/>
</dbReference>
<evidence type="ECO:0000313" key="6">
    <source>
        <dbReference type="Proteomes" id="UP001202831"/>
    </source>
</evidence>
<evidence type="ECO:0000256" key="1">
    <source>
        <dbReference type="ARBA" id="ARBA00005710"/>
    </source>
</evidence>
<reference evidence="5 6" key="1">
    <citation type="submission" date="2022-01" db="EMBL/GenBank/DDBJ databases">
        <title>Whole genome-based taxonomy of the Shewanellaceae.</title>
        <authorList>
            <person name="Martin-Rodriguez A.J."/>
        </authorList>
    </citation>
    <scope>NUCLEOTIDE SEQUENCE [LARGE SCALE GENOMIC DNA]</scope>
    <source>
        <strain evidence="5 6">DSM 21332</strain>
    </source>
</reference>
<dbReference type="InterPro" id="IPR000498">
    <property type="entry name" value="OmpA-like_TM_dom"/>
</dbReference>
<keyword evidence="3" id="KW-0732">Signal</keyword>
<comment type="caution">
    <text evidence="5">The sequence shown here is derived from an EMBL/GenBank/DDBJ whole genome shotgun (WGS) entry which is preliminary data.</text>
</comment>
<evidence type="ECO:0000256" key="2">
    <source>
        <dbReference type="ARBA" id="ARBA00023114"/>
    </source>
</evidence>
<keyword evidence="6" id="KW-1185">Reference proteome</keyword>
<dbReference type="SUPFAM" id="SSF56925">
    <property type="entry name" value="OMPA-like"/>
    <property type="match status" value="1"/>
</dbReference>
<keyword evidence="2" id="KW-0626">Porin</keyword>
<evidence type="ECO:0000259" key="4">
    <source>
        <dbReference type="Pfam" id="PF01389"/>
    </source>
</evidence>
<feature type="signal peptide" evidence="3">
    <location>
        <begin position="1"/>
        <end position="18"/>
    </location>
</feature>
<comment type="similarity">
    <text evidence="1">Belongs to the outer membrane OOP (TC 1.B.6) superfamily. OmpA family.</text>
</comment>
<organism evidence="5 6">
    <name type="scientific">Shewanella corallii</name>
    <dbReference type="NCBI Taxonomy" id="560080"/>
    <lineage>
        <taxon>Bacteria</taxon>
        <taxon>Pseudomonadati</taxon>
        <taxon>Pseudomonadota</taxon>
        <taxon>Gammaproteobacteria</taxon>
        <taxon>Alteromonadales</taxon>
        <taxon>Shewanellaceae</taxon>
        <taxon>Shewanella</taxon>
    </lineage>
</organism>
<accession>A0ABT0N1R6</accession>
<gene>
    <name evidence="5" type="ORF">L2725_01010</name>
</gene>
<feature type="chain" id="PRO_5045091324" evidence="3">
    <location>
        <begin position="19"/>
        <end position="261"/>
    </location>
</feature>
<evidence type="ECO:0000256" key="3">
    <source>
        <dbReference type="SAM" id="SignalP"/>
    </source>
</evidence>
<dbReference type="InterPro" id="IPR011250">
    <property type="entry name" value="OMP/PagP_B-barrel"/>
</dbReference>
<evidence type="ECO:0000313" key="5">
    <source>
        <dbReference type="EMBL" id="MCL2912374.1"/>
    </source>
</evidence>
<sequence>MKKRLLLPLLVMSPAVFAAPNSDVEYDVTAVEVDSPNGVEVMAVGDEVQLPVKSNSGIYAGLEYGIGAVEQDYHTNFGNGDNVSLKPGGRTDVGGAFIGYRFDNNFGVEFGYNQYKAKDSFGQNMGTTDHVFTEGKPGVSATHERDWSANTKAHQYIVKPVYFMPLNDKLTLKTGLGLVLTQYSYHAGSEDEFEAVTNDDLEQTITRAGGAHHTENAVGGIASVGLNYNVYKGLDLGVAAQYQFDHVGNVSELLFSATYQF</sequence>
<name>A0ABT0N1R6_9GAMM</name>
<dbReference type="Proteomes" id="UP001202831">
    <property type="component" value="Unassembled WGS sequence"/>
</dbReference>
<proteinExistence type="inferred from homology"/>
<dbReference type="NCBIfam" id="NF033908">
    <property type="entry name" value="AcfA_fam_omp"/>
    <property type="match status" value="1"/>
</dbReference>
<dbReference type="Gene3D" id="2.40.160.20">
    <property type="match status" value="1"/>
</dbReference>
<protein>
    <submittedName>
        <fullName evidence="5">AcfA family outer membrane beta-barrel protein</fullName>
    </submittedName>
</protein>